<dbReference type="EMBL" id="PZZL01000006">
    <property type="protein sequence ID" value="PTM53594.1"/>
    <property type="molecule type" value="Genomic_DNA"/>
</dbReference>
<accession>A0A2T4Z1J5</accession>
<reference evidence="1 2" key="1">
    <citation type="submission" date="2018-04" db="EMBL/GenBank/DDBJ databases">
        <title>Genomic Encyclopedia of Archaeal and Bacterial Type Strains, Phase II (KMG-II): from individual species to whole genera.</title>
        <authorList>
            <person name="Goeker M."/>
        </authorList>
    </citation>
    <scope>NUCLEOTIDE SEQUENCE [LARGE SCALE GENOMIC DNA]</scope>
    <source>
        <strain evidence="1 2">DSM 25521</strain>
    </source>
</reference>
<dbReference type="PANTHER" id="PTHR35810">
    <property type="entry name" value="CYTOPLASMIC PROTEIN-RELATED"/>
    <property type="match status" value="1"/>
</dbReference>
<dbReference type="PANTHER" id="PTHR35810:SF1">
    <property type="entry name" value="CYTOPLASMIC PROTEIN"/>
    <property type="match status" value="1"/>
</dbReference>
<dbReference type="OrthoDB" id="9802752at2"/>
<evidence type="ECO:0000313" key="2">
    <source>
        <dbReference type="Proteomes" id="UP000241808"/>
    </source>
</evidence>
<proteinExistence type="predicted"/>
<evidence type="ECO:0000313" key="1">
    <source>
        <dbReference type="EMBL" id="PTM53594.1"/>
    </source>
</evidence>
<evidence type="ECO:0008006" key="3">
    <source>
        <dbReference type="Google" id="ProtNLM"/>
    </source>
</evidence>
<organism evidence="1 2">
    <name type="scientific">Phreatobacter oligotrophus</name>
    <dbReference type="NCBI Taxonomy" id="1122261"/>
    <lineage>
        <taxon>Bacteria</taxon>
        <taxon>Pseudomonadati</taxon>
        <taxon>Pseudomonadota</taxon>
        <taxon>Alphaproteobacteria</taxon>
        <taxon>Hyphomicrobiales</taxon>
        <taxon>Phreatobacteraceae</taxon>
        <taxon>Phreatobacter</taxon>
    </lineage>
</organism>
<dbReference type="RefSeq" id="WP_108178362.1">
    <property type="nucleotide sequence ID" value="NZ_PZZL01000006.1"/>
</dbReference>
<keyword evidence="2" id="KW-1185">Reference proteome</keyword>
<name>A0A2T4Z1J5_9HYPH</name>
<dbReference type="InterPro" id="IPR011204">
    <property type="entry name" value="Virulence_RhuM-like"/>
</dbReference>
<protein>
    <recommendedName>
        <fullName evidence="3">Bro-N domain-containing protein</fullName>
    </recommendedName>
</protein>
<dbReference type="AlphaFoldDB" id="A0A2T4Z1J5"/>
<comment type="caution">
    <text evidence="1">The sequence shown here is derived from an EMBL/GenBank/DDBJ whole genome shotgun (WGS) entry which is preliminary data.</text>
</comment>
<dbReference type="Pfam" id="PF13310">
    <property type="entry name" value="Virulence_RhuM"/>
    <property type="match status" value="1"/>
</dbReference>
<dbReference type="Proteomes" id="UP000241808">
    <property type="component" value="Unassembled WGS sequence"/>
</dbReference>
<gene>
    <name evidence="1" type="ORF">C8P69_106248</name>
</gene>
<sequence>MTDVKKPSLKERVKSAMKGAISAVANTLQLDFFAKFKGEDQREIDFPIDITGETVWATQQQMAALFDVGIPAISKHISNVYGEGELERAATLSKLEIVQSEGGRSVTRSVDHYNLDMILAVGYRVSSKKATEFRKWASQVLKGYIKDGYALNGRRLSSDPAALLRLAQEVRALRTSEKAIYEQVREAFKMSAADYDGSSEEARLFFARSQDAFHYAASENTAAQIVLARCDAAKPNMGMTTAGNVMPTFADAKVAKNYLTSEELRTMQILGEQWLLYTESMSMRGKPLTMARLLAKLDELIGVHEYPVFPGYSGALAPRRDQHVREQLEIYRKLSRNLPAA</sequence>